<dbReference type="AlphaFoldDB" id="A0AAD5X012"/>
<name>A0AAD5X012_9FUNG</name>
<reference evidence="1" key="1">
    <citation type="submission" date="2020-05" db="EMBL/GenBank/DDBJ databases">
        <title>Phylogenomic resolution of chytrid fungi.</title>
        <authorList>
            <person name="Stajich J.E."/>
            <person name="Amses K."/>
            <person name="Simmons R."/>
            <person name="Seto K."/>
            <person name="Myers J."/>
            <person name="Bonds A."/>
            <person name="Quandt C.A."/>
            <person name="Barry K."/>
            <person name="Liu P."/>
            <person name="Grigoriev I."/>
            <person name="Longcore J.E."/>
            <person name="James T.Y."/>
        </authorList>
    </citation>
    <scope>NUCLEOTIDE SEQUENCE</scope>
    <source>
        <strain evidence="1">JEL0318</strain>
    </source>
</reference>
<gene>
    <name evidence="1" type="ORF">HK097_003497</name>
</gene>
<keyword evidence="2" id="KW-1185">Reference proteome</keyword>
<organism evidence="1 2">
    <name type="scientific">Rhizophlyctis rosea</name>
    <dbReference type="NCBI Taxonomy" id="64517"/>
    <lineage>
        <taxon>Eukaryota</taxon>
        <taxon>Fungi</taxon>
        <taxon>Fungi incertae sedis</taxon>
        <taxon>Chytridiomycota</taxon>
        <taxon>Chytridiomycota incertae sedis</taxon>
        <taxon>Chytridiomycetes</taxon>
        <taxon>Rhizophlyctidales</taxon>
        <taxon>Rhizophlyctidaceae</taxon>
        <taxon>Rhizophlyctis</taxon>
    </lineage>
</organism>
<dbReference type="Proteomes" id="UP001212841">
    <property type="component" value="Unassembled WGS sequence"/>
</dbReference>
<comment type="caution">
    <text evidence="1">The sequence shown here is derived from an EMBL/GenBank/DDBJ whole genome shotgun (WGS) entry which is preliminary data.</text>
</comment>
<sequence>MLNLLRLYTTVSFPNGFGISTLQAYADATSFPGVLALYYEVHQQKNQTLEAIRAFSPTPRHLFVLMFQTESALAGTVAQQAAGLVNGAAAIFTTTVVSPSVLALNVTVRLGKEHVPTARLETTCANTDTSYTFSKDRLKAVYA</sequence>
<dbReference type="EMBL" id="JADGJD010001825">
    <property type="protein sequence ID" value="KAJ3037497.1"/>
    <property type="molecule type" value="Genomic_DNA"/>
</dbReference>
<protein>
    <submittedName>
        <fullName evidence="1">Uncharacterized protein</fullName>
    </submittedName>
</protein>
<accession>A0AAD5X012</accession>
<evidence type="ECO:0000313" key="2">
    <source>
        <dbReference type="Proteomes" id="UP001212841"/>
    </source>
</evidence>
<feature type="non-terminal residue" evidence="1">
    <location>
        <position position="143"/>
    </location>
</feature>
<evidence type="ECO:0000313" key="1">
    <source>
        <dbReference type="EMBL" id="KAJ3037497.1"/>
    </source>
</evidence>
<proteinExistence type="predicted"/>